<dbReference type="STRING" id="1423729.FC80_GL001508"/>
<keyword evidence="5" id="KW-1185">Reference proteome</keyword>
<sequence>MEDTLYYSTNSSGDFVYPIKKESTILLVVDMQNEFVLDDFGDAAKFKEEGTYAQWIPFYERINQIVIPNNQKLLSVFRKEDMLVSYARIASFRTDGRDRSPVQRRPGWNNILLPKSTYGSQIIDALKPMEEDIVVEKSTDSVVNGTAYVQLLNNLQVKTVIVTGVVTDQCVATSVRDLADRGFNVIVAEDACAGATMDVHEAELKIMNHIYCDVMSTAEIEKLVGELNE</sequence>
<dbReference type="InterPro" id="IPR036380">
    <property type="entry name" value="Isochorismatase-like_sf"/>
</dbReference>
<dbReference type="GO" id="GO:0016787">
    <property type="term" value="F:hydrolase activity"/>
    <property type="evidence" value="ECO:0007669"/>
    <property type="project" value="UniProtKB-KW"/>
</dbReference>
<dbReference type="InterPro" id="IPR050272">
    <property type="entry name" value="Isochorismatase-like_hydrls"/>
</dbReference>
<evidence type="ECO:0000256" key="2">
    <source>
        <dbReference type="ARBA" id="ARBA00022801"/>
    </source>
</evidence>
<dbReference type="InterPro" id="IPR000868">
    <property type="entry name" value="Isochorismatase-like_dom"/>
</dbReference>
<dbReference type="PATRIC" id="fig|1423729.3.peg.1530"/>
<dbReference type="Proteomes" id="UP000051131">
    <property type="component" value="Unassembled WGS sequence"/>
</dbReference>
<accession>A0A0R2CP29</accession>
<organism evidence="4 5">
    <name type="scientific">Liquorilactobacillus cacaonum DSM 21116</name>
    <dbReference type="NCBI Taxonomy" id="1423729"/>
    <lineage>
        <taxon>Bacteria</taxon>
        <taxon>Bacillati</taxon>
        <taxon>Bacillota</taxon>
        <taxon>Bacilli</taxon>
        <taxon>Lactobacillales</taxon>
        <taxon>Lactobacillaceae</taxon>
        <taxon>Liquorilactobacillus</taxon>
    </lineage>
</organism>
<dbReference type="Pfam" id="PF00857">
    <property type="entry name" value="Isochorismatase"/>
    <property type="match status" value="1"/>
</dbReference>
<keyword evidence="2" id="KW-0378">Hydrolase</keyword>
<dbReference type="OrthoDB" id="257098at2"/>
<proteinExistence type="inferred from homology"/>
<comment type="similarity">
    <text evidence="1">Belongs to the isochorismatase family.</text>
</comment>
<evidence type="ECO:0000313" key="5">
    <source>
        <dbReference type="Proteomes" id="UP000051131"/>
    </source>
</evidence>
<evidence type="ECO:0000256" key="1">
    <source>
        <dbReference type="ARBA" id="ARBA00006336"/>
    </source>
</evidence>
<dbReference type="RefSeq" id="WP_057829721.1">
    <property type="nucleotide sequence ID" value="NZ_AYZE01000016.1"/>
</dbReference>
<protein>
    <recommendedName>
        <fullName evidence="3">Isochorismatase-like domain-containing protein</fullName>
    </recommendedName>
</protein>
<gene>
    <name evidence="4" type="ORF">FC80_GL001508</name>
</gene>
<feature type="domain" description="Isochorismatase-like" evidence="3">
    <location>
        <begin position="24"/>
        <end position="219"/>
    </location>
</feature>
<name>A0A0R2CP29_9LACO</name>
<reference evidence="4 5" key="1">
    <citation type="journal article" date="2015" name="Genome Announc.">
        <title>Expanding the biotechnology potential of lactobacilli through comparative genomics of 213 strains and associated genera.</title>
        <authorList>
            <person name="Sun Z."/>
            <person name="Harris H.M."/>
            <person name="McCann A."/>
            <person name="Guo C."/>
            <person name="Argimon S."/>
            <person name="Zhang W."/>
            <person name="Yang X."/>
            <person name="Jeffery I.B."/>
            <person name="Cooney J.C."/>
            <person name="Kagawa T.F."/>
            <person name="Liu W."/>
            <person name="Song Y."/>
            <person name="Salvetti E."/>
            <person name="Wrobel A."/>
            <person name="Rasinkangas P."/>
            <person name="Parkhill J."/>
            <person name="Rea M.C."/>
            <person name="O'Sullivan O."/>
            <person name="Ritari J."/>
            <person name="Douillard F.P."/>
            <person name="Paul Ross R."/>
            <person name="Yang R."/>
            <person name="Briner A.E."/>
            <person name="Felis G.E."/>
            <person name="de Vos W.M."/>
            <person name="Barrangou R."/>
            <person name="Klaenhammer T.R."/>
            <person name="Caufield P.W."/>
            <person name="Cui Y."/>
            <person name="Zhang H."/>
            <person name="O'Toole P.W."/>
        </authorList>
    </citation>
    <scope>NUCLEOTIDE SEQUENCE [LARGE SCALE GENOMIC DNA]</scope>
    <source>
        <strain evidence="4 5">DSM 21116</strain>
    </source>
</reference>
<evidence type="ECO:0000259" key="3">
    <source>
        <dbReference type="Pfam" id="PF00857"/>
    </source>
</evidence>
<dbReference type="EMBL" id="AYZE01000016">
    <property type="protein sequence ID" value="KRM90171.1"/>
    <property type="molecule type" value="Genomic_DNA"/>
</dbReference>
<dbReference type="SUPFAM" id="SSF52499">
    <property type="entry name" value="Isochorismatase-like hydrolases"/>
    <property type="match status" value="1"/>
</dbReference>
<dbReference type="AlphaFoldDB" id="A0A0R2CP29"/>
<evidence type="ECO:0000313" key="4">
    <source>
        <dbReference type="EMBL" id="KRM90171.1"/>
    </source>
</evidence>
<dbReference type="PANTHER" id="PTHR43540">
    <property type="entry name" value="PEROXYUREIDOACRYLATE/UREIDOACRYLATE AMIDOHYDROLASE-RELATED"/>
    <property type="match status" value="1"/>
</dbReference>
<dbReference type="PANTHER" id="PTHR43540:SF1">
    <property type="entry name" value="ISOCHORISMATASE HYDROLASE"/>
    <property type="match status" value="1"/>
</dbReference>
<comment type="caution">
    <text evidence="4">The sequence shown here is derived from an EMBL/GenBank/DDBJ whole genome shotgun (WGS) entry which is preliminary data.</text>
</comment>
<dbReference type="CDD" id="cd00431">
    <property type="entry name" value="cysteine_hydrolases"/>
    <property type="match status" value="1"/>
</dbReference>
<dbReference type="Gene3D" id="3.40.50.850">
    <property type="entry name" value="Isochorismatase-like"/>
    <property type="match status" value="1"/>
</dbReference>